<dbReference type="AlphaFoldDB" id="A0A1I4EHJ8"/>
<reference evidence="2" key="1">
    <citation type="submission" date="2016-10" db="EMBL/GenBank/DDBJ databases">
        <authorList>
            <person name="Varghese N."/>
            <person name="Submissions S."/>
        </authorList>
    </citation>
    <scope>NUCLEOTIDE SEQUENCE [LARGE SCALE GENOMIC DNA]</scope>
    <source>
        <strain evidence="2">Nm69</strain>
    </source>
</reference>
<proteinExistence type="predicted"/>
<keyword evidence="2" id="KW-1185">Reference proteome</keyword>
<dbReference type="EMBL" id="FOSP01000028">
    <property type="protein sequence ID" value="SFL04733.1"/>
    <property type="molecule type" value="Genomic_DNA"/>
</dbReference>
<sequence>MTDKAPENDELSLHSGTELETDVNNKIYNVAVDEYFLNIKSELNQIDRLVNDAVTHLVINFEYINELSKSQHEAILNIKNLSASRNNKSVLELLNKQIVITDKNEQELQSALTALQFGDLVSQLLAHTTKQIDTLKNALQHIDYISNTSDSKKYKRGNNNKISMAVQLAVTKKTNKPVVQHEVQKGEIELF</sequence>
<protein>
    <submittedName>
        <fullName evidence="1">Uncharacterized protein</fullName>
    </submittedName>
</protein>
<organism evidence="1 2">
    <name type="scientific">Nitrosomonas aestuarii</name>
    <dbReference type="NCBI Taxonomy" id="52441"/>
    <lineage>
        <taxon>Bacteria</taxon>
        <taxon>Pseudomonadati</taxon>
        <taxon>Pseudomonadota</taxon>
        <taxon>Betaproteobacteria</taxon>
        <taxon>Nitrosomonadales</taxon>
        <taxon>Nitrosomonadaceae</taxon>
        <taxon>Nitrosomonas</taxon>
    </lineage>
</organism>
<dbReference type="RefSeq" id="WP_090701687.1">
    <property type="nucleotide sequence ID" value="NZ_FOSP01000028.1"/>
</dbReference>
<dbReference type="STRING" id="52441.SAMN05216302_102826"/>
<gene>
    <name evidence="1" type="ORF">SAMN05216302_102826</name>
</gene>
<evidence type="ECO:0000313" key="1">
    <source>
        <dbReference type="EMBL" id="SFL04733.1"/>
    </source>
</evidence>
<name>A0A1I4EHJ8_9PROT</name>
<dbReference type="Proteomes" id="UP000199533">
    <property type="component" value="Unassembled WGS sequence"/>
</dbReference>
<evidence type="ECO:0000313" key="2">
    <source>
        <dbReference type="Proteomes" id="UP000199533"/>
    </source>
</evidence>
<dbReference type="OrthoDB" id="8559696at2"/>
<accession>A0A1I4EHJ8</accession>